<sequence>MNLCVNCGIATTSCNTTGRRALNDEMILSVIRRWRTPQPVNNSDYICQACWNLAQTSAIDQPRQLGHRNVCLRCGRSLASRVTHLLHTGSSREIRIYNAIEEWIMPRTIEQGSHICHNCWVAADRAAVHMVSGPSTSSQGSSHEEIQIPAQVLTEPPASQPEEDRNNQPEPTIVLPGYMRAVETERWCFIQGCQRTERYRVPLFTRKMLLNRYKYYVPENNRLCDIHLVIEGWDFLESLRSNCVQNFTAKHIQDMMSLKDVIDCGLLHFDSIDTMGEHVVHTWVGLNKTQFNQMFHEVPQLLEIPKASLALAAYLMKLRTGDSDERLSILLKVSRRTLENWIHKVRDLLTEYFVPRFLGLNHINRQQIIDRNLTIPKALFGNFEGIDRPIVIFDGTYSYIEKSSNYLYQKKTYSLHKYRNLVKPFLIVSTDGHIIDVLGPYPATTSDSDIMKREFSNETLLKEYFIQGDAFILDRGFRDSLPLLHQHGYRTYVPASLEEGETQLSTIEANKSRAVTICRWVVEVVNGRFKRDFKLFRQNYFNVASKNFIKDFKVAAALLNSFHPPIVDRVDAGEILDQINLNMNIENALAEVIINENYNRRRSNFETITVHNDNLNDFPQLTHSELILISLGIYQIKQARSYYGEHVRGNDGYSIEVCREVSSSLLQELSASNRSWLLRGRIQSRHISRKTYFVYILVDSSLRGREAILNYYCNCIVGKRTVGCCAHVMSIIWYLSWARYQENIVPPAQFLDDILIIIEDE</sequence>
<dbReference type="Pfam" id="PF13359">
    <property type="entry name" value="DDE_Tnp_4"/>
    <property type="match status" value="1"/>
</dbReference>
<keyword evidence="5" id="KW-1185">Reference proteome</keyword>
<dbReference type="GeneID" id="112055836"/>
<reference evidence="6" key="1">
    <citation type="submission" date="2025-08" db="UniProtKB">
        <authorList>
            <consortium name="RefSeq"/>
        </authorList>
    </citation>
    <scope>IDENTIFICATION</scope>
</reference>
<feature type="domain" description="DDE Tnp4" evidence="3">
    <location>
        <begin position="394"/>
        <end position="560"/>
    </location>
</feature>
<gene>
    <name evidence="6" type="primary">LOC112055836</name>
</gene>
<dbReference type="InterPro" id="IPR027805">
    <property type="entry name" value="Transposase_HTH_dom"/>
</dbReference>
<accession>A0ABM3LUR2</accession>
<protein>
    <submittedName>
        <fullName evidence="6">Uncharacterized protein LOC112055836</fullName>
    </submittedName>
</protein>
<dbReference type="Proteomes" id="UP001652582">
    <property type="component" value="Chromosome 18"/>
</dbReference>
<proteinExistence type="predicted"/>
<keyword evidence="2" id="KW-0479">Metal-binding</keyword>
<evidence type="ECO:0000259" key="4">
    <source>
        <dbReference type="Pfam" id="PF13613"/>
    </source>
</evidence>
<evidence type="ECO:0000313" key="5">
    <source>
        <dbReference type="Proteomes" id="UP001652582"/>
    </source>
</evidence>
<dbReference type="PANTHER" id="PTHR23080">
    <property type="entry name" value="THAP DOMAIN PROTEIN"/>
    <property type="match status" value="1"/>
</dbReference>
<evidence type="ECO:0000313" key="6">
    <source>
        <dbReference type="RefSeq" id="XP_052742778.1"/>
    </source>
</evidence>
<organism evidence="5 6">
    <name type="scientific">Bicyclus anynana</name>
    <name type="common">Squinting bush brown butterfly</name>
    <dbReference type="NCBI Taxonomy" id="110368"/>
    <lineage>
        <taxon>Eukaryota</taxon>
        <taxon>Metazoa</taxon>
        <taxon>Ecdysozoa</taxon>
        <taxon>Arthropoda</taxon>
        <taxon>Hexapoda</taxon>
        <taxon>Insecta</taxon>
        <taxon>Pterygota</taxon>
        <taxon>Neoptera</taxon>
        <taxon>Endopterygota</taxon>
        <taxon>Lepidoptera</taxon>
        <taxon>Glossata</taxon>
        <taxon>Ditrysia</taxon>
        <taxon>Papilionoidea</taxon>
        <taxon>Nymphalidae</taxon>
        <taxon>Satyrinae</taxon>
        <taxon>Satyrini</taxon>
        <taxon>Mycalesina</taxon>
        <taxon>Bicyclus</taxon>
    </lineage>
</organism>
<evidence type="ECO:0000259" key="3">
    <source>
        <dbReference type="Pfam" id="PF13359"/>
    </source>
</evidence>
<evidence type="ECO:0000256" key="2">
    <source>
        <dbReference type="ARBA" id="ARBA00022723"/>
    </source>
</evidence>
<comment type="cofactor">
    <cofactor evidence="1">
        <name>a divalent metal cation</name>
        <dbReference type="ChEBI" id="CHEBI:60240"/>
    </cofactor>
</comment>
<dbReference type="Pfam" id="PF13613">
    <property type="entry name" value="HTH_Tnp_4"/>
    <property type="match status" value="1"/>
</dbReference>
<evidence type="ECO:0000256" key="1">
    <source>
        <dbReference type="ARBA" id="ARBA00001968"/>
    </source>
</evidence>
<dbReference type="RefSeq" id="XP_052742778.1">
    <property type="nucleotide sequence ID" value="XM_052886818.1"/>
</dbReference>
<feature type="domain" description="Transposase Helix-turn-helix" evidence="4">
    <location>
        <begin position="314"/>
        <end position="350"/>
    </location>
</feature>
<dbReference type="InterPro" id="IPR027806">
    <property type="entry name" value="HARBI1_dom"/>
</dbReference>
<name>A0ABM3LUR2_BICAN</name>